<dbReference type="Proteomes" id="UP000072904">
    <property type="component" value="Chromosome 14"/>
</dbReference>
<proteinExistence type="predicted"/>
<dbReference type="VEuPathDB" id="PlasmoDB:PY01632"/>
<reference evidence="1" key="3">
    <citation type="submission" date="2014-05" db="EMBL/GenBank/DDBJ databases">
        <authorList>
            <person name="Aslett A.Martin."/>
            <person name="De Silva Nishadi"/>
        </authorList>
    </citation>
    <scope>NUCLEOTIDE SEQUENCE</scope>
    <source>
        <strain evidence="1">YM</strain>
    </source>
</reference>
<sequence>MKNSKCEEKKNLLIYDKSTNIGCIYFIGISSNFYKGKMILKKNCISDKIVRYTNLNDNLMLIRDGNYNFKQTAILIKGITIFLHRQLEVLLADFYSMYKKCLYSSINTEHGLNNNMKKYKTKKGMRIKKKLLCLQDGVGISGTNDMFINDKPNNKNKHVSNINDLMLKEYNIYNNNDYDYNLENIDMYNDEKFMFQDMLTHTSSFDYSKYNNFYTINNNMMNNIITKGSTGEIKMNLKMDKNTNDMLLKYNIQNGETNKNIHKNKDSSDNLFASRNIDTKNLSLRITNSSFITNGNAIHMQNNKDMKNGNNININHKPKDNDTKNVNNNNKGKRLFAQIDEEILLKDNVWCDLKNNKRNPFMPLTKRKKGDTHFDSNLDNMNHFFYFFKNPFKNNSYNAIVSFNLYEQAKNSMAHDARKELYKTFEKKIIENEQNYESFVTSNGIQSKSTLSSLDELKKKDKGERGIAGMYFEQIRGNIDSDYFMNMELDNNEIKKMGYTKSSNNFYSNISNNIGYDFNKINSSEINMKEKPFNSNDSYLDKANQSDKNTHQNSLLQQIFTNSTFNDTSKETLSVPSSILIKRRSCTYSQNNYDKELLRIKNYLYKISDQNNDVVQLDKAFPLYQMSSKQISLVFYNLLVLAANDEINLNQKFPHKSIYIQVLHS</sequence>
<evidence type="ECO:0000313" key="2">
    <source>
        <dbReference type="EMBL" id="VTZ81524.1"/>
    </source>
</evidence>
<dbReference type="VEuPathDB" id="PlasmoDB:Py17XNL_001401058"/>
<dbReference type="OMA" id="INMQPNN"/>
<name>A0A078K8U0_PLAYE</name>
<reference evidence="2" key="2">
    <citation type="submission" date="2014-05" db="EMBL/GenBank/DDBJ databases">
        <authorList>
            <person name="Aslett M.A."/>
            <person name="De Silva N."/>
        </authorList>
    </citation>
    <scope>NUCLEOTIDE SEQUENCE</scope>
    <source>
        <strain evidence="2">17X</strain>
    </source>
</reference>
<organism evidence="2 3">
    <name type="scientific">Plasmodium yoelii</name>
    <dbReference type="NCBI Taxonomy" id="5861"/>
    <lineage>
        <taxon>Eukaryota</taxon>
        <taxon>Sar</taxon>
        <taxon>Alveolata</taxon>
        <taxon>Apicomplexa</taxon>
        <taxon>Aconoidasida</taxon>
        <taxon>Haemosporida</taxon>
        <taxon>Plasmodiidae</taxon>
        <taxon>Plasmodium</taxon>
        <taxon>Plasmodium (Vinckeia)</taxon>
    </lineage>
</organism>
<dbReference type="GeneID" id="3806715"/>
<accession>A0A078K8U0</accession>
<dbReference type="RefSeq" id="XP_022812881.1">
    <property type="nucleotide sequence ID" value="XM_022957499.1"/>
</dbReference>
<gene>
    <name evidence="2" type="ORF">PY17X_1421000</name>
    <name evidence="1" type="ORF">PYYM_1422800</name>
</gene>
<reference evidence="3 4" key="1">
    <citation type="journal article" date="2014" name="BMC Biol.">
        <title>A comprehensive evaluation of rodent malaria parasite genomes and gene expression.</title>
        <authorList>
            <person name="Otto T.D."/>
            <person name="Bohme U."/>
            <person name="Jackson A.P."/>
            <person name="Hunt M."/>
            <person name="Franke-Fayard B."/>
            <person name="Hoeijmakers W.A."/>
            <person name="Religa A.A."/>
            <person name="Robertson L."/>
            <person name="Sanders M."/>
            <person name="Ogun S.A."/>
            <person name="Cunningham D."/>
            <person name="Erhart A."/>
            <person name="Billker O."/>
            <person name="Khan S.M."/>
            <person name="Stunnenberg H.G."/>
            <person name="Langhorne J."/>
            <person name="Holder A.A."/>
            <person name="Waters A.P."/>
            <person name="Newbold C.I."/>
            <person name="Pain A."/>
            <person name="Berriman M."/>
            <person name="Janse C.J."/>
        </authorList>
    </citation>
    <scope>NUCLEOTIDE SEQUENCE [LARGE SCALE GENOMIC DNA]</scope>
    <source>
        <strain evidence="2 3">17X</strain>
        <strain evidence="1 4">YM</strain>
    </source>
</reference>
<evidence type="ECO:0000313" key="3">
    <source>
        <dbReference type="Proteomes" id="UP000072874"/>
    </source>
</evidence>
<dbReference type="Proteomes" id="UP000072874">
    <property type="component" value="Chromosome 14"/>
</dbReference>
<dbReference type="OrthoDB" id="371315at2759"/>
<dbReference type="AlphaFoldDB" id="A0A078K8U0"/>
<dbReference type="EMBL" id="LM993668">
    <property type="protein sequence ID" value="VTZ81524.1"/>
    <property type="molecule type" value="Genomic_DNA"/>
</dbReference>
<dbReference type="VEuPathDB" id="PlasmoDB:PY17X_1421000"/>
<reference evidence="2" key="4">
    <citation type="submission" date="2019-05" db="EMBL/GenBank/DDBJ databases">
        <authorList>
            <consortium name="Pathogen Informatics"/>
        </authorList>
    </citation>
    <scope>NUCLEOTIDE SEQUENCE</scope>
    <source>
        <strain evidence="2">17X</strain>
    </source>
</reference>
<evidence type="ECO:0000313" key="4">
    <source>
        <dbReference type="Proteomes" id="UP000072904"/>
    </source>
</evidence>
<evidence type="ECO:0000313" key="1">
    <source>
        <dbReference type="EMBL" id="CDU20563.1"/>
    </source>
</evidence>
<protein>
    <submittedName>
        <fullName evidence="2">Uncharacterized protein</fullName>
    </submittedName>
</protein>
<dbReference type="VEuPathDB" id="PlasmoDB:PYYM_1422800"/>
<dbReference type="KEGG" id="pyo:PY17X_1421000"/>
<dbReference type="EMBL" id="LK934642">
    <property type="protein sequence ID" value="CDU20563.1"/>
    <property type="molecule type" value="Genomic_DNA"/>
</dbReference>